<dbReference type="SUPFAM" id="SSF48452">
    <property type="entry name" value="TPR-like"/>
    <property type="match status" value="1"/>
</dbReference>
<dbReference type="EMBL" id="GU474879">
    <property type="protein sequence ID" value="ADI18029.1"/>
    <property type="molecule type" value="Genomic_DNA"/>
</dbReference>
<dbReference type="InterPro" id="IPR019734">
    <property type="entry name" value="TPR_rpt"/>
</dbReference>
<sequence>MIPAKIFRSFNLLLICFFFFIIGCTSTGINYTSGQKNTEAIAELKQKVLQQEALLKRMQKMASDQILLSNELEQSIPPQDLLESMQNGFVELRKNTRALEEQIAKLEKDVTAVELKVKQIPKPETKHFDTLRKQENIILGLISLQAGNPDQALVYLQDILKQSDKTPLKAQILMSLGNGFLEHGHATQAAYYYGIILREYTETSNVPNALYYLGKAMEELAETEKQNVLWNELIKNHPKSPLAKRAIKRLSSSGPISD</sequence>
<reference evidence="2" key="1">
    <citation type="journal article" date="2011" name="Environ. Microbiol.">
        <title>Time-series analyses of Monterey Bay coastal microbial picoplankton using a 'genome proxy' microarray.</title>
        <authorList>
            <person name="Rich V.I."/>
            <person name="Pham V.D."/>
            <person name="Eppley J."/>
            <person name="Shi Y."/>
            <person name="DeLong E.F."/>
        </authorList>
    </citation>
    <scope>NUCLEOTIDE SEQUENCE</scope>
</reference>
<dbReference type="Pfam" id="PF13174">
    <property type="entry name" value="TPR_6"/>
    <property type="match status" value="1"/>
</dbReference>
<dbReference type="AlphaFoldDB" id="E0XUD8"/>
<keyword evidence="1" id="KW-0175">Coiled coil</keyword>
<organism evidence="2">
    <name type="scientific">uncultured delta proteobacterium HF0200_19J16</name>
    <dbReference type="NCBI Taxonomy" id="710831"/>
    <lineage>
        <taxon>Bacteria</taxon>
        <taxon>Deltaproteobacteria</taxon>
        <taxon>environmental samples</taxon>
    </lineage>
</organism>
<evidence type="ECO:0000313" key="2">
    <source>
        <dbReference type="EMBL" id="ADI18029.1"/>
    </source>
</evidence>
<protein>
    <submittedName>
        <fullName evidence="2">Uncharacterized protein</fullName>
    </submittedName>
</protein>
<name>E0XUD8_9DELT</name>
<proteinExistence type="predicted"/>
<dbReference type="InterPro" id="IPR011990">
    <property type="entry name" value="TPR-like_helical_dom_sf"/>
</dbReference>
<accession>E0XUD8</accession>
<dbReference type="PROSITE" id="PS51257">
    <property type="entry name" value="PROKAR_LIPOPROTEIN"/>
    <property type="match status" value="1"/>
</dbReference>
<evidence type="ECO:0000256" key="1">
    <source>
        <dbReference type="SAM" id="Coils"/>
    </source>
</evidence>
<dbReference type="Gene3D" id="1.25.40.10">
    <property type="entry name" value="Tetratricopeptide repeat domain"/>
    <property type="match status" value="1"/>
</dbReference>
<feature type="coiled-coil region" evidence="1">
    <location>
        <begin position="41"/>
        <end position="116"/>
    </location>
</feature>